<reference evidence="1 2" key="1">
    <citation type="submission" date="2017-11" db="EMBL/GenBank/DDBJ databases">
        <authorList>
            <person name="Blom J."/>
        </authorList>
    </citation>
    <scope>NUCLEOTIDE SEQUENCE [LARGE SCALE GENOMIC DNA]</scope>
    <source>
        <strain evidence="1">NCPPB 2254</strain>
    </source>
</reference>
<evidence type="ECO:0000313" key="1">
    <source>
        <dbReference type="EMBL" id="SOQ12768.1"/>
    </source>
</evidence>
<protein>
    <submittedName>
        <fullName evidence="1">Uncharacterized protein</fullName>
    </submittedName>
</protein>
<dbReference type="EMBL" id="ODAM01000105">
    <property type="protein sequence ID" value="SOQ12768.1"/>
    <property type="molecule type" value="Genomic_DNA"/>
</dbReference>
<dbReference type="AlphaFoldDB" id="A0AB38EIW2"/>
<organism evidence="1 2">
    <name type="scientific">Pseudomonas syringae pv. persicae</name>
    <dbReference type="NCBI Taxonomy" id="237306"/>
    <lineage>
        <taxon>Bacteria</taxon>
        <taxon>Pseudomonadati</taxon>
        <taxon>Pseudomonadota</taxon>
        <taxon>Gammaproteobacteria</taxon>
        <taxon>Pseudomonadales</taxon>
        <taxon>Pseudomonadaceae</taxon>
        <taxon>Pseudomonas</taxon>
    </lineage>
</organism>
<dbReference type="Proteomes" id="UP000237580">
    <property type="component" value="Unassembled WGS sequence"/>
</dbReference>
<sequence>MFYYRFCEFCSTFPNQSIVSGFEMKNGICYLSNELFLVLNDVGGMLWCV</sequence>
<proteinExistence type="predicted"/>
<comment type="caution">
    <text evidence="1">The sequence shown here is derived from an EMBL/GenBank/DDBJ whole genome shotgun (WGS) entry which is preliminary data.</text>
</comment>
<gene>
    <name evidence="1" type="ORF">NCPPB2254_04069</name>
</gene>
<accession>A0AB38EIW2</accession>
<evidence type="ECO:0000313" key="2">
    <source>
        <dbReference type="Proteomes" id="UP000237580"/>
    </source>
</evidence>
<name>A0AB38EIW2_9PSED</name>